<reference evidence="2" key="2">
    <citation type="journal article" date="2023" name="IMA Fungus">
        <title>Comparative genomic study of the Penicillium genus elucidates a diverse pangenome and 15 lateral gene transfer events.</title>
        <authorList>
            <person name="Petersen C."/>
            <person name="Sorensen T."/>
            <person name="Nielsen M.R."/>
            <person name="Sondergaard T.E."/>
            <person name="Sorensen J.L."/>
            <person name="Fitzpatrick D.A."/>
            <person name="Frisvad J.C."/>
            <person name="Nielsen K.L."/>
        </authorList>
    </citation>
    <scope>NUCLEOTIDE SEQUENCE</scope>
    <source>
        <strain evidence="2">IBT 26290</strain>
    </source>
</reference>
<gene>
    <name evidence="2" type="ORF">N7482_010756</name>
</gene>
<name>A0A9W9HM82_9EURO</name>
<evidence type="ECO:0008006" key="4">
    <source>
        <dbReference type="Google" id="ProtNLM"/>
    </source>
</evidence>
<dbReference type="Proteomes" id="UP001149163">
    <property type="component" value="Unassembled WGS sequence"/>
</dbReference>
<accession>A0A9W9HM82</accession>
<feature type="region of interest" description="Disordered" evidence="1">
    <location>
        <begin position="149"/>
        <end position="215"/>
    </location>
</feature>
<dbReference type="EMBL" id="JAPQKN010000008">
    <property type="protein sequence ID" value="KAJ5151504.1"/>
    <property type="molecule type" value="Genomic_DNA"/>
</dbReference>
<dbReference type="GeneID" id="81432056"/>
<comment type="caution">
    <text evidence="2">The sequence shown here is derived from an EMBL/GenBank/DDBJ whole genome shotgun (WGS) entry which is preliminary data.</text>
</comment>
<evidence type="ECO:0000313" key="2">
    <source>
        <dbReference type="EMBL" id="KAJ5151504.1"/>
    </source>
</evidence>
<reference evidence="2" key="1">
    <citation type="submission" date="2022-11" db="EMBL/GenBank/DDBJ databases">
        <authorList>
            <person name="Petersen C."/>
        </authorList>
    </citation>
    <scope>NUCLEOTIDE SEQUENCE</scope>
    <source>
        <strain evidence="2">IBT 26290</strain>
    </source>
</reference>
<protein>
    <recommendedName>
        <fullName evidence="4">HNH nuclease domain-containing protein</fullName>
    </recommendedName>
</protein>
<evidence type="ECO:0000256" key="1">
    <source>
        <dbReference type="SAM" id="MobiDB-lite"/>
    </source>
</evidence>
<organism evidence="2 3">
    <name type="scientific">Penicillium canariense</name>
    <dbReference type="NCBI Taxonomy" id="189055"/>
    <lineage>
        <taxon>Eukaryota</taxon>
        <taxon>Fungi</taxon>
        <taxon>Dikarya</taxon>
        <taxon>Ascomycota</taxon>
        <taxon>Pezizomycotina</taxon>
        <taxon>Eurotiomycetes</taxon>
        <taxon>Eurotiomycetidae</taxon>
        <taxon>Eurotiales</taxon>
        <taxon>Aspergillaceae</taxon>
        <taxon>Penicillium</taxon>
    </lineage>
</organism>
<dbReference type="AlphaFoldDB" id="A0A9W9HM82"/>
<feature type="compositionally biased region" description="Basic and acidic residues" evidence="1">
    <location>
        <begin position="204"/>
        <end position="215"/>
    </location>
</feature>
<feature type="compositionally biased region" description="Acidic residues" evidence="1">
    <location>
        <begin position="151"/>
        <end position="162"/>
    </location>
</feature>
<keyword evidence="3" id="KW-1185">Reference proteome</keyword>
<proteinExistence type="predicted"/>
<evidence type="ECO:0000313" key="3">
    <source>
        <dbReference type="Proteomes" id="UP001149163"/>
    </source>
</evidence>
<dbReference type="RefSeq" id="XP_056538837.1">
    <property type="nucleotide sequence ID" value="XM_056692880.1"/>
</dbReference>
<dbReference type="OrthoDB" id="5416097at2759"/>
<sequence length="215" mass="24617">MPSQNALRNYWGRTQTEKGEAELLLGYTINTEFTANMMTPSKQAYVYWGCAMCAFRPVSVNKAQTVMYIALHWLPMLPPSVKRSDHVSPTEKLEPIWIGIYNWERKVEMQSGDIITVTTDDPLNRPLPLWDLLLLMWHLTRIAAMQGAREDSDDDLPSDNDMDPIPSGTKTTITGRRQVFPGRSPAAPRIGTPPRLPIRPNRYHPNERERDLCNR</sequence>